<dbReference type="InterPro" id="IPR019410">
    <property type="entry name" value="Methyltransf_16"/>
</dbReference>
<organism evidence="2 3">
    <name type="scientific">Ascodesmis nigricans</name>
    <dbReference type="NCBI Taxonomy" id="341454"/>
    <lineage>
        <taxon>Eukaryota</taxon>
        <taxon>Fungi</taxon>
        <taxon>Dikarya</taxon>
        <taxon>Ascomycota</taxon>
        <taxon>Pezizomycotina</taxon>
        <taxon>Pezizomycetes</taxon>
        <taxon>Pezizales</taxon>
        <taxon>Ascodesmidaceae</taxon>
        <taxon>Ascodesmis</taxon>
    </lineage>
</organism>
<protein>
    <recommendedName>
        <fullName evidence="4">S-adenosyl-L-methionine-dependent methyltransferase</fullName>
    </recommendedName>
</protein>
<accession>A0A4S2MSU2</accession>
<dbReference type="STRING" id="341454.A0A4S2MSU2"/>
<gene>
    <name evidence="2" type="ORF">EX30DRAFT_382152</name>
</gene>
<evidence type="ECO:0000256" key="1">
    <source>
        <dbReference type="SAM" id="MobiDB-lite"/>
    </source>
</evidence>
<evidence type="ECO:0000313" key="3">
    <source>
        <dbReference type="Proteomes" id="UP000298138"/>
    </source>
</evidence>
<dbReference type="InParanoid" id="A0A4S2MSU2"/>
<proteinExistence type="predicted"/>
<evidence type="ECO:0000313" key="2">
    <source>
        <dbReference type="EMBL" id="TGZ79478.1"/>
    </source>
</evidence>
<keyword evidence="3" id="KW-1185">Reference proteome</keyword>
<dbReference type="EMBL" id="ML220131">
    <property type="protein sequence ID" value="TGZ79478.1"/>
    <property type="molecule type" value="Genomic_DNA"/>
</dbReference>
<feature type="compositionally biased region" description="Low complexity" evidence="1">
    <location>
        <begin position="57"/>
        <end position="71"/>
    </location>
</feature>
<feature type="region of interest" description="Disordered" evidence="1">
    <location>
        <begin position="151"/>
        <end position="181"/>
    </location>
</feature>
<evidence type="ECO:0008006" key="4">
    <source>
        <dbReference type="Google" id="ProtNLM"/>
    </source>
</evidence>
<dbReference type="Gene3D" id="3.40.50.150">
    <property type="entry name" value="Vaccinia Virus protein VP39"/>
    <property type="match status" value="1"/>
</dbReference>
<dbReference type="GO" id="GO:0008757">
    <property type="term" value="F:S-adenosylmethionine-dependent methyltransferase activity"/>
    <property type="evidence" value="ECO:0007669"/>
    <property type="project" value="UniProtKB-ARBA"/>
</dbReference>
<sequence>MPTTHPTTFPLPPPHTPLTLHPSFNPTTTGTTLWPSSRLLTSHLLTLPRRHLAPRYPSSHSPSSSSSTRPNRSNRTHRHARLKILDLGSGLGLVAIACGAALGADVVATDLAVVVDGALTANVGANRGVVAAGGGGVMVRVLDWEDALRGDEARRAGGEQEDGDDKGGENEEKEGNGEEWKEWNFDWITTSDTLYHAPLVPGLLATIERFAGAKTVVWMGFERRDGEVEERAREGMREMGWKGRRVRVGKRGGGGGEGVYGEGVEEEEGEEDCEVWRWERVRMRGGG</sequence>
<dbReference type="InterPro" id="IPR029063">
    <property type="entry name" value="SAM-dependent_MTases_sf"/>
</dbReference>
<feature type="region of interest" description="Disordered" evidence="1">
    <location>
        <begin position="53"/>
        <end position="77"/>
    </location>
</feature>
<feature type="compositionally biased region" description="Basic and acidic residues" evidence="1">
    <location>
        <begin position="165"/>
        <end position="181"/>
    </location>
</feature>
<dbReference type="PANTHER" id="PTHR14614">
    <property type="entry name" value="HEPATOCELLULAR CARCINOMA-ASSOCIATED ANTIGEN"/>
    <property type="match status" value="1"/>
</dbReference>
<reference evidence="2 3" key="1">
    <citation type="submission" date="2019-04" db="EMBL/GenBank/DDBJ databases">
        <title>Comparative genomics and transcriptomics to analyze fruiting body development in filamentous ascomycetes.</title>
        <authorList>
            <consortium name="DOE Joint Genome Institute"/>
            <person name="Lutkenhaus R."/>
            <person name="Traeger S."/>
            <person name="Breuer J."/>
            <person name="Kuo A."/>
            <person name="Lipzen A."/>
            <person name="Pangilinan J."/>
            <person name="Dilworth D."/>
            <person name="Sandor L."/>
            <person name="Poggeler S."/>
            <person name="Barry K."/>
            <person name="Grigoriev I.V."/>
            <person name="Nowrousian M."/>
        </authorList>
    </citation>
    <scope>NUCLEOTIDE SEQUENCE [LARGE SCALE GENOMIC DNA]</scope>
    <source>
        <strain evidence="2 3">CBS 389.68</strain>
    </source>
</reference>
<dbReference type="Pfam" id="PF10294">
    <property type="entry name" value="Methyltransf_16"/>
    <property type="match status" value="1"/>
</dbReference>
<dbReference type="SUPFAM" id="SSF53335">
    <property type="entry name" value="S-adenosyl-L-methionine-dependent methyltransferases"/>
    <property type="match status" value="1"/>
</dbReference>
<dbReference type="AlphaFoldDB" id="A0A4S2MSU2"/>
<name>A0A4S2MSU2_9PEZI</name>
<dbReference type="Proteomes" id="UP000298138">
    <property type="component" value="Unassembled WGS sequence"/>
</dbReference>